<sequence length="168" mass="19248">MSLWTDLVRAATPEPLQSQMKSLAAASVADYAEHPGLGPALRRAAQRAAKRYAVEDLGVPSNPRHPTVYDFFDDYLRLAYQVQDRSQANAWCGRWWAHEGVLFRVRAMWRSYEYLAVTDPMRADEIFLRTVGDHHMKVLLGPESPMLSCRTHHEPSELLRSDPMENPR</sequence>
<dbReference type="Proteomes" id="UP000252187">
    <property type="component" value="Unassembled WGS sequence"/>
</dbReference>
<organism evidence="1 2">
    <name type="scientific">Dietzia maris</name>
    <dbReference type="NCBI Taxonomy" id="37915"/>
    <lineage>
        <taxon>Bacteria</taxon>
        <taxon>Bacillati</taxon>
        <taxon>Actinomycetota</taxon>
        <taxon>Actinomycetes</taxon>
        <taxon>Mycobacteriales</taxon>
        <taxon>Dietziaceae</taxon>
        <taxon>Dietzia</taxon>
    </lineage>
</organism>
<evidence type="ECO:0000313" key="1">
    <source>
        <dbReference type="EMBL" id="RBA36816.1"/>
    </source>
</evidence>
<name>A0A365PAB2_9ACTN</name>
<reference evidence="1 2" key="1">
    <citation type="submission" date="2018-06" db="EMBL/GenBank/DDBJ databases">
        <title>Whole genome sequencing of four bacterial strains from South Shetland trench revealing bio-synthetic gene clusters.</title>
        <authorList>
            <person name="Abdel-Mageed W.M."/>
            <person name="Lehri B."/>
            <person name="Jarmusch S.A."/>
            <person name="Miranda K."/>
            <person name="Goodfellow M."/>
            <person name="Jaspars M."/>
            <person name="Karlyshev A.V."/>
        </authorList>
    </citation>
    <scope>NUCLEOTIDE SEQUENCE [LARGE SCALE GENOMIC DNA]</scope>
    <source>
        <strain evidence="1 2">SST1</strain>
    </source>
</reference>
<comment type="caution">
    <text evidence="1">The sequence shown here is derived from an EMBL/GenBank/DDBJ whole genome shotgun (WGS) entry which is preliminary data.</text>
</comment>
<proteinExistence type="predicted"/>
<protein>
    <recommendedName>
        <fullName evidence="3">DUF4913 domain-containing protein</fullName>
    </recommendedName>
</protein>
<dbReference type="AlphaFoldDB" id="A0A365PAB2"/>
<evidence type="ECO:0000313" key="2">
    <source>
        <dbReference type="Proteomes" id="UP000252187"/>
    </source>
</evidence>
<dbReference type="InterPro" id="IPR032584">
    <property type="entry name" value="DUF4913"/>
</dbReference>
<dbReference type="EMBL" id="QNTT01000018">
    <property type="protein sequence ID" value="RBA36816.1"/>
    <property type="molecule type" value="Genomic_DNA"/>
</dbReference>
<accession>A0A365PAB2</accession>
<dbReference type="Pfam" id="PF16259">
    <property type="entry name" value="DUF4913"/>
    <property type="match status" value="1"/>
</dbReference>
<evidence type="ECO:0008006" key="3">
    <source>
        <dbReference type="Google" id="ProtNLM"/>
    </source>
</evidence>
<gene>
    <name evidence="1" type="ORF">DQ226_08500</name>
</gene>